<organism evidence="9 10">
    <name type="scientific">Sporomusa acidovorans (strain ATCC 49682 / DSM 3132 / Mol)</name>
    <dbReference type="NCBI Taxonomy" id="1123286"/>
    <lineage>
        <taxon>Bacteria</taxon>
        <taxon>Bacillati</taxon>
        <taxon>Bacillota</taxon>
        <taxon>Negativicutes</taxon>
        <taxon>Selenomonadales</taxon>
        <taxon>Sporomusaceae</taxon>
        <taxon>Sporomusa</taxon>
    </lineage>
</organism>
<name>A0ABZ3J6R4_SPOA4</name>
<keyword evidence="5" id="KW-0408">Iron</keyword>
<keyword evidence="7" id="KW-0472">Membrane</keyword>
<dbReference type="InterPro" id="IPR017900">
    <property type="entry name" value="4Fe4S_Fe_S_CS"/>
</dbReference>
<keyword evidence="6" id="KW-0411">Iron-sulfur</keyword>
<dbReference type="InterPro" id="IPR051684">
    <property type="entry name" value="Electron_Trans/Redox"/>
</dbReference>
<evidence type="ECO:0000313" key="10">
    <source>
        <dbReference type="Proteomes" id="UP000216052"/>
    </source>
</evidence>
<gene>
    <name evidence="9" type="ORF">SPACI_039130</name>
</gene>
<dbReference type="PANTHER" id="PTHR30176">
    <property type="entry name" value="FERREDOXIN-TYPE PROTEIN NAPH"/>
    <property type="match status" value="1"/>
</dbReference>
<evidence type="ECO:0000256" key="6">
    <source>
        <dbReference type="ARBA" id="ARBA00023014"/>
    </source>
</evidence>
<proteinExistence type="predicted"/>
<keyword evidence="7" id="KW-1133">Transmembrane helix</keyword>
<dbReference type="InterPro" id="IPR017896">
    <property type="entry name" value="4Fe4S_Fe-S-bd"/>
</dbReference>
<evidence type="ECO:0000256" key="5">
    <source>
        <dbReference type="ARBA" id="ARBA00023004"/>
    </source>
</evidence>
<accession>A0ABZ3J6R4</accession>
<dbReference type="Proteomes" id="UP000216052">
    <property type="component" value="Chromosome"/>
</dbReference>
<sequence length="294" mass="31781">MNRHRTRTLRLATMAAVVIMLVIGAVRNAGTGSISAFGVENIAAICPLGYLETALAGRDIMPQLLIVFLVIAGLTALLGRVFCGWICPIPLVRKLLVNRIDEGQQAAINSSCPDEAEQPVLKETAAAKASCLQKGFDAKKNSTSGLMILGVTLGSAAICGFPVFCLICPLGLVFATLFALIRLIHFNEPTMDLIVFPMIVIVELVLLKKWCSKWCPVGALLSLFSKFNRSLVPTVDRSRCLEEGQGSQCQRCRSACSFDVDLKNGKGTGGISECTKCRECADTCPVQAIRFPWR</sequence>
<keyword evidence="4" id="KW-0249">Electron transport</keyword>
<dbReference type="PROSITE" id="PS51379">
    <property type="entry name" value="4FE4S_FER_2"/>
    <property type="match status" value="1"/>
</dbReference>
<evidence type="ECO:0000256" key="3">
    <source>
        <dbReference type="ARBA" id="ARBA00022723"/>
    </source>
</evidence>
<reference evidence="9" key="1">
    <citation type="submission" date="2024-05" db="EMBL/GenBank/DDBJ databases">
        <title>Isolation and characterization of Sporomusa carbonis sp. nov., a carboxydotrophic hydrogenogen in the genus of Sporomusa isolated from a charcoal burning pile.</title>
        <authorList>
            <person name="Boeer T."/>
            <person name="Rosenbaum F."/>
            <person name="Eysell L."/>
            <person name="Mueller V."/>
            <person name="Daniel R."/>
            <person name="Poehlein A."/>
        </authorList>
    </citation>
    <scope>NUCLEOTIDE SEQUENCE [LARGE SCALE GENOMIC DNA]</scope>
    <source>
        <strain evidence="9">DSM 3132</strain>
    </source>
</reference>
<keyword evidence="7" id="KW-0812">Transmembrane</keyword>
<feature type="transmembrane region" description="Helical" evidence="7">
    <location>
        <begin position="64"/>
        <end position="87"/>
    </location>
</feature>
<dbReference type="PANTHER" id="PTHR30176:SF3">
    <property type="entry name" value="FERREDOXIN-TYPE PROTEIN NAPH"/>
    <property type="match status" value="1"/>
</dbReference>
<feature type="transmembrane region" description="Helical" evidence="7">
    <location>
        <begin position="148"/>
        <end position="181"/>
    </location>
</feature>
<protein>
    <recommendedName>
        <fullName evidence="8">4Fe-4S ferredoxin-type domain-containing protein</fullName>
    </recommendedName>
</protein>
<feature type="transmembrane region" description="Helical" evidence="7">
    <location>
        <begin position="12"/>
        <end position="30"/>
    </location>
</feature>
<dbReference type="Pfam" id="PF12801">
    <property type="entry name" value="Fer4_5"/>
    <property type="match status" value="3"/>
</dbReference>
<keyword evidence="3" id="KW-0479">Metal-binding</keyword>
<evidence type="ECO:0000256" key="4">
    <source>
        <dbReference type="ARBA" id="ARBA00022982"/>
    </source>
</evidence>
<keyword evidence="2" id="KW-0004">4Fe-4S</keyword>
<keyword evidence="1" id="KW-0813">Transport</keyword>
<evidence type="ECO:0000259" key="8">
    <source>
        <dbReference type="PROSITE" id="PS51379"/>
    </source>
</evidence>
<dbReference type="SUPFAM" id="SSF54862">
    <property type="entry name" value="4Fe-4S ferredoxins"/>
    <property type="match status" value="1"/>
</dbReference>
<feature type="domain" description="4Fe-4S ferredoxin-type" evidence="8">
    <location>
        <begin position="265"/>
        <end position="294"/>
    </location>
</feature>
<keyword evidence="10" id="KW-1185">Reference proteome</keyword>
<evidence type="ECO:0000256" key="1">
    <source>
        <dbReference type="ARBA" id="ARBA00022448"/>
    </source>
</evidence>
<evidence type="ECO:0000256" key="7">
    <source>
        <dbReference type="SAM" id="Phobius"/>
    </source>
</evidence>
<feature type="transmembrane region" description="Helical" evidence="7">
    <location>
        <begin position="193"/>
        <end position="211"/>
    </location>
</feature>
<dbReference type="PROSITE" id="PS00198">
    <property type="entry name" value="4FE4S_FER_1"/>
    <property type="match status" value="1"/>
</dbReference>
<evidence type="ECO:0000256" key="2">
    <source>
        <dbReference type="ARBA" id="ARBA00022485"/>
    </source>
</evidence>
<evidence type="ECO:0000313" key="9">
    <source>
        <dbReference type="EMBL" id="XFO73806.1"/>
    </source>
</evidence>
<dbReference type="RefSeq" id="WP_093794165.1">
    <property type="nucleotide sequence ID" value="NZ_CP155571.1"/>
</dbReference>
<dbReference type="EMBL" id="CP155571">
    <property type="protein sequence ID" value="XFO73806.1"/>
    <property type="molecule type" value="Genomic_DNA"/>
</dbReference>